<gene>
    <name evidence="2" type="ORF">FLA105534_00645</name>
</gene>
<evidence type="ECO:0000256" key="1">
    <source>
        <dbReference type="SAM" id="MobiDB-lite"/>
    </source>
</evidence>
<evidence type="ECO:0000313" key="2">
    <source>
        <dbReference type="EMBL" id="CAA9195417.1"/>
    </source>
</evidence>
<proteinExistence type="predicted"/>
<reference evidence="2 3" key="1">
    <citation type="submission" date="2020-02" db="EMBL/GenBank/DDBJ databases">
        <authorList>
            <person name="Criscuolo A."/>
        </authorList>
    </citation>
    <scope>NUCLEOTIDE SEQUENCE [LARGE SCALE GENOMIC DNA]</scope>
    <source>
        <strain evidence="2">CIP105534</strain>
    </source>
</reference>
<sequence length="541" mass="62364">MLFTSFIIVVDLRKNLKKIIVFSCFLITKTTLMNYKIGLSRALILFFILIQISCKKENTQNDGEISEKRPIPVSIDKNYQKDEPIAGNEKLKVKSVIHFSKKYNSPELWQYKWDMKTGYLEGVHALSNGNMLFVIEESDENRNNTAAYVLILDKEGKEVKKQKLALKPRTKYDLFTTQVETDHGGGFTLFIKKEDRTLTQSVEEQSGEGRMRYNLKEYHIDKLKFNNTYSGYETVSKSMESLFLKSFQEKGISYIPTGNFYVEYLKGKIFVYGQVGKSEIEQMPFVAVLDTNLKLIKVNVFEQYADTKIDKIKLNSDGGLYIEGTENTSADGYYYATNKRFTVNSDLKVTTDKSDKEPYESVYRGPSAPEESDEEESETETSATETQESVAEPAKEETWSTVTFYKDEVKKETYNFKQKGMFSNKIIFEKTNSNNSALWQIQFVFPDNYEVPYINSAEGFKRVNGDFVFWLYLTEKSNGDEKQSVAIFVISKEGRLIRQFQTPGYPALTEFRMAESNGQLTTGVIKYDSPYAFYSFTYLLD</sequence>
<organism evidence="2 3">
    <name type="scientific">Flavobacterium bizetiae</name>
    <dbReference type="NCBI Taxonomy" id="2704140"/>
    <lineage>
        <taxon>Bacteria</taxon>
        <taxon>Pseudomonadati</taxon>
        <taxon>Bacteroidota</taxon>
        <taxon>Flavobacteriia</taxon>
        <taxon>Flavobacteriales</taxon>
        <taxon>Flavobacteriaceae</taxon>
        <taxon>Flavobacterium</taxon>
    </lineage>
</organism>
<dbReference type="Proteomes" id="UP000479938">
    <property type="component" value="Unassembled WGS sequence"/>
</dbReference>
<feature type="region of interest" description="Disordered" evidence="1">
    <location>
        <begin position="352"/>
        <end position="395"/>
    </location>
</feature>
<dbReference type="AlphaFoldDB" id="A0A6J4GBI7"/>
<dbReference type="EMBL" id="CADCSU010000040">
    <property type="protein sequence ID" value="CAA9195417.1"/>
    <property type="molecule type" value="Genomic_DNA"/>
</dbReference>
<keyword evidence="3" id="KW-1185">Reference proteome</keyword>
<feature type="compositionally biased region" description="Low complexity" evidence="1">
    <location>
        <begin position="380"/>
        <end position="392"/>
    </location>
</feature>
<feature type="compositionally biased region" description="Acidic residues" evidence="1">
    <location>
        <begin position="370"/>
        <end position="379"/>
    </location>
</feature>
<name>A0A6J4GBI7_9FLAO</name>
<protein>
    <submittedName>
        <fullName evidence="2">Uncharacterized protein</fullName>
    </submittedName>
</protein>
<accession>A0A6J4GBI7</accession>
<evidence type="ECO:0000313" key="3">
    <source>
        <dbReference type="Proteomes" id="UP000479938"/>
    </source>
</evidence>